<name>A0A2K0XF67_9BACT</name>
<feature type="domain" description="G" evidence="7">
    <location>
        <begin position="52"/>
        <end position="160"/>
    </location>
</feature>
<proteinExistence type="predicted"/>
<dbReference type="InterPro" id="IPR027417">
    <property type="entry name" value="P-loop_NTPase"/>
</dbReference>
<evidence type="ECO:0000256" key="2">
    <source>
        <dbReference type="ARBA" id="ARBA00022741"/>
    </source>
</evidence>
<dbReference type="EMBL" id="NBAX01000008">
    <property type="protein sequence ID" value="PNP93181.1"/>
    <property type="molecule type" value="Genomic_DNA"/>
</dbReference>
<dbReference type="Pfam" id="PF01926">
    <property type="entry name" value="MMR_HSR1"/>
    <property type="match status" value="1"/>
</dbReference>
<feature type="domain" description="Dynamin-like helical" evidence="8">
    <location>
        <begin position="407"/>
        <end position="535"/>
    </location>
</feature>
<evidence type="ECO:0000256" key="5">
    <source>
        <dbReference type="ARBA" id="ARBA00023136"/>
    </source>
</evidence>
<evidence type="ECO:0000256" key="1">
    <source>
        <dbReference type="ARBA" id="ARBA00004370"/>
    </source>
</evidence>
<evidence type="ECO:0000313" key="10">
    <source>
        <dbReference type="Proteomes" id="UP000236634"/>
    </source>
</evidence>
<evidence type="ECO:0000256" key="6">
    <source>
        <dbReference type="SAM" id="Coils"/>
    </source>
</evidence>
<keyword evidence="3" id="KW-0378">Hydrolase</keyword>
<dbReference type="PANTHER" id="PTHR10465:SF0">
    <property type="entry name" value="SARCALUMENIN"/>
    <property type="match status" value="1"/>
</dbReference>
<keyword evidence="4" id="KW-0342">GTP-binding</keyword>
<dbReference type="GO" id="GO:0005525">
    <property type="term" value="F:GTP binding"/>
    <property type="evidence" value="ECO:0007669"/>
    <property type="project" value="UniProtKB-KW"/>
</dbReference>
<evidence type="ECO:0000313" key="9">
    <source>
        <dbReference type="EMBL" id="PNP93181.1"/>
    </source>
</evidence>
<sequence>MDKKVKFAEYQQRLDTLVEKTSNLLQKTGNEDLAKRLKDELDRDSERTDLRLAFVGQYSAGKSTIISALTGNKDIKIDANVATDSVSEYRWNNIILMDTPGILAGKVEAHDERTKEALSQCDLIFYVLTSQLFDDVVFNNFIDLAFNQHFANKMFIVVNKMGMEAGDYDLLVDTYQNSLRRTFEERGYNLSQFPIAFIDANDYITGEEEHDDEFVQLSHFEQFIDMLNLFVQDKGVIKKRFDTPVRNLQVYTKEIEATNIDPAMGTFYRQFCEKLNNSQRDTKRDVQGELCSFVNNAMGQVIKLSHSIGHIPQAEWEAQQRLLDNELTNLINTTSNEIEAKINLNYEALLNEVEEFSKKDAVVAYNNQLEIKSQSPNLSIEEKKGIAFQQKTMELLKNGGEWVTKLAPGVKEIGSGISSASGSALHKGVYSVGKFFGHNFKPWQAVRWSSNIAKFAKFGIPVVTTGFDIWMQMRDARAEDRRLAEIKGAKSQFITNYQTEIDNIKRQFEHYLGEVLQNYIDKRNEINASIDEINQITLRNDQISHEIKELEGEYADFIEIIDE</sequence>
<dbReference type="GO" id="GO:0008053">
    <property type="term" value="P:mitochondrial fusion"/>
    <property type="evidence" value="ECO:0007669"/>
    <property type="project" value="TreeGrafter"/>
</dbReference>
<dbReference type="Pfam" id="PF18709">
    <property type="entry name" value="DLP_helical"/>
    <property type="match status" value="1"/>
</dbReference>
<evidence type="ECO:0000256" key="4">
    <source>
        <dbReference type="ARBA" id="ARBA00023134"/>
    </source>
</evidence>
<dbReference type="InterPro" id="IPR006073">
    <property type="entry name" value="GTP-bd"/>
</dbReference>
<reference evidence="9 10" key="1">
    <citation type="submission" date="2017-03" db="EMBL/GenBank/DDBJ databases">
        <authorList>
            <person name="Afonso C.L."/>
            <person name="Miller P.J."/>
            <person name="Scott M.A."/>
            <person name="Spackman E."/>
            <person name="Goraichik I."/>
            <person name="Dimitrov K.M."/>
            <person name="Suarez D.L."/>
            <person name="Swayne D.E."/>
        </authorList>
    </citation>
    <scope>NUCLEOTIDE SEQUENCE [LARGE SCALE GENOMIC DNA]</scope>
    <source>
        <strain evidence="9 10">DNF00076</strain>
    </source>
</reference>
<evidence type="ECO:0000256" key="3">
    <source>
        <dbReference type="ARBA" id="ARBA00022801"/>
    </source>
</evidence>
<keyword evidence="2" id="KW-0547">Nucleotide-binding</keyword>
<dbReference type="Proteomes" id="UP000236634">
    <property type="component" value="Unassembled WGS sequence"/>
</dbReference>
<evidence type="ECO:0008006" key="11">
    <source>
        <dbReference type="Google" id="ProtNLM"/>
    </source>
</evidence>
<comment type="subcellular location">
    <subcellularLocation>
        <location evidence="1">Membrane</location>
    </subcellularLocation>
</comment>
<protein>
    <recommendedName>
        <fullName evidence="11">GTPase</fullName>
    </recommendedName>
</protein>
<feature type="coiled-coil region" evidence="6">
    <location>
        <begin position="494"/>
        <end position="553"/>
    </location>
</feature>
<organism evidence="9 10">
    <name type="scientific">Hoylesella timonensis</name>
    <dbReference type="NCBI Taxonomy" id="386414"/>
    <lineage>
        <taxon>Bacteria</taxon>
        <taxon>Pseudomonadati</taxon>
        <taxon>Bacteroidota</taxon>
        <taxon>Bacteroidia</taxon>
        <taxon>Bacteroidales</taxon>
        <taxon>Prevotellaceae</taxon>
        <taxon>Hoylesella</taxon>
    </lineage>
</organism>
<accession>A0A2K0XF67</accession>
<dbReference type="PANTHER" id="PTHR10465">
    <property type="entry name" value="TRANSMEMBRANE GTPASE FZO1"/>
    <property type="match status" value="1"/>
</dbReference>
<dbReference type="GO" id="GO:0016020">
    <property type="term" value="C:membrane"/>
    <property type="evidence" value="ECO:0007669"/>
    <property type="project" value="UniProtKB-SubCell"/>
</dbReference>
<evidence type="ECO:0000259" key="8">
    <source>
        <dbReference type="Pfam" id="PF18709"/>
    </source>
</evidence>
<dbReference type="RefSeq" id="WP_103003806.1">
    <property type="nucleotide sequence ID" value="NZ_NBAX01000008.1"/>
</dbReference>
<dbReference type="InterPro" id="IPR040576">
    <property type="entry name" value="DLP_helical"/>
</dbReference>
<keyword evidence="6" id="KW-0175">Coiled coil</keyword>
<keyword evidence="5" id="KW-0472">Membrane</keyword>
<comment type="caution">
    <text evidence="9">The sequence shown here is derived from an EMBL/GenBank/DDBJ whole genome shotgun (WGS) entry which is preliminary data.</text>
</comment>
<dbReference type="Gene3D" id="3.40.50.300">
    <property type="entry name" value="P-loop containing nucleotide triphosphate hydrolases"/>
    <property type="match status" value="1"/>
</dbReference>
<dbReference type="AlphaFoldDB" id="A0A2K0XF67"/>
<dbReference type="SUPFAM" id="SSF52540">
    <property type="entry name" value="P-loop containing nucleoside triphosphate hydrolases"/>
    <property type="match status" value="1"/>
</dbReference>
<dbReference type="GO" id="GO:0003924">
    <property type="term" value="F:GTPase activity"/>
    <property type="evidence" value="ECO:0007669"/>
    <property type="project" value="InterPro"/>
</dbReference>
<dbReference type="InterPro" id="IPR027094">
    <property type="entry name" value="Mitofusin_fam"/>
</dbReference>
<gene>
    <name evidence="9" type="ORF">BFS16_09675</name>
</gene>
<evidence type="ECO:0000259" key="7">
    <source>
        <dbReference type="Pfam" id="PF01926"/>
    </source>
</evidence>